<dbReference type="NCBIfam" id="NF001913">
    <property type="entry name" value="PRK00696.1"/>
    <property type="match status" value="1"/>
</dbReference>
<feature type="compositionally biased region" description="Basic residues" evidence="11">
    <location>
        <begin position="378"/>
        <end position="387"/>
    </location>
</feature>
<evidence type="ECO:0000256" key="4">
    <source>
        <dbReference type="ARBA" id="ARBA00022723"/>
    </source>
</evidence>
<feature type="domain" description="ATP-grasp" evidence="12">
    <location>
        <begin position="529"/>
        <end position="574"/>
    </location>
</feature>
<dbReference type="GO" id="GO:0005739">
    <property type="term" value="C:mitochondrion"/>
    <property type="evidence" value="ECO:0007669"/>
    <property type="project" value="UniProtKB-SubCell"/>
</dbReference>
<evidence type="ECO:0000313" key="13">
    <source>
        <dbReference type="EMBL" id="KAF9894872.1"/>
    </source>
</evidence>
<dbReference type="Gene3D" id="3.30.470.20">
    <property type="entry name" value="ATP-grasp fold, B domain"/>
    <property type="match status" value="1"/>
</dbReference>
<reference evidence="13" key="2">
    <citation type="submission" date="2020-02" db="EMBL/GenBank/DDBJ databases">
        <authorList>
            <person name="Gilchrist C.L.M."/>
            <person name="Chooi Y.-H."/>
        </authorList>
    </citation>
    <scope>NUCLEOTIDE SEQUENCE</scope>
    <source>
        <strain evidence="13">MST-FP2251</strain>
    </source>
</reference>
<keyword evidence="5 9" id="KW-0547">Nucleotide-binding</keyword>
<evidence type="ECO:0000256" key="10">
    <source>
        <dbReference type="RuleBase" id="RU361258"/>
    </source>
</evidence>
<dbReference type="Pfam" id="PF00549">
    <property type="entry name" value="Ligase_CoA"/>
    <property type="match status" value="1"/>
</dbReference>
<dbReference type="PROSITE" id="PS01217">
    <property type="entry name" value="SUCCINYL_COA_LIG_3"/>
    <property type="match status" value="1"/>
</dbReference>
<dbReference type="GO" id="GO:0042709">
    <property type="term" value="C:succinate-CoA ligase complex"/>
    <property type="evidence" value="ECO:0007669"/>
    <property type="project" value="TreeGrafter"/>
</dbReference>
<evidence type="ECO:0000256" key="8">
    <source>
        <dbReference type="ARBA" id="ARBA00022946"/>
    </source>
</evidence>
<keyword evidence="9" id="KW-0496">Mitochondrion</keyword>
<dbReference type="InterPro" id="IPR016102">
    <property type="entry name" value="Succinyl-CoA_synth-like"/>
</dbReference>
<feature type="binding site" evidence="9">
    <location>
        <position position="633"/>
    </location>
    <ligand>
        <name>ATP</name>
        <dbReference type="ChEBI" id="CHEBI:30616"/>
    </ligand>
</feature>
<dbReference type="PANTHER" id="PTHR11815">
    <property type="entry name" value="SUCCINYL-COA SYNTHETASE BETA CHAIN"/>
    <property type="match status" value="1"/>
</dbReference>
<comment type="pathway">
    <text evidence="1 9">Carbohydrate metabolism; tricarboxylic acid cycle; succinate from succinyl-CoA (ligase route): step 1/1.</text>
</comment>
<feature type="compositionally biased region" description="Basic and acidic residues" evidence="11">
    <location>
        <begin position="401"/>
        <end position="429"/>
    </location>
</feature>
<dbReference type="Gene3D" id="3.30.1490.20">
    <property type="entry name" value="ATP-grasp fold, A domain"/>
    <property type="match status" value="1"/>
</dbReference>
<keyword evidence="7 9" id="KW-0460">Magnesium</keyword>
<feature type="region of interest" description="Disordered" evidence="11">
    <location>
        <begin position="346"/>
        <end position="438"/>
    </location>
</feature>
<keyword evidence="2 9" id="KW-0816">Tricarboxylic acid cycle</keyword>
<sequence>MSVPPGISQKKKRLQTYCSPPSSNGGGVGFGESDVESNGDFRQPANPFGDIGYASRSRSRRSRFGRPLSSCDQCTGPSLLPQSGRIGSREVGFPLDRYKHPEAIPSAPTARVFGAIPPPPISDAYSAEPTSAKSHPGQSRHRDNSPSLCSHHECYPPWNASDNSQTVLLPYLEDLTLRCELMESKMDMFSQDLKRMKELDVEILEEMQKRAAMEIMSEFHAEIEHRDQISTQEDEVPYPVRERLRQTKAQPSTHHCSQSPRTRCRCRGTDHTNMPQGKPREPMQKGLNPDHPVRYYFKEVIRDMLSEEYESHRHSAGRRIYSDKYPHVSDCRSTRGPVHLDVTSCSSQTCVNHTSSSESRERSCPLRRLKLPIGPSPKRSHRPHARPKYPNLRESGFTTPERPRDSSHGVNRSRYDRRHDKSRGPEPHRSYYPHRGRIPRGSTLRYVGHITYNKRRKINLEAEILTWKRSDGCRSTDDISVEDALDEKVSSQEDMYEAHGAACLTWVAGLPPDPRSQVRRLSLLEHHAHHLLKDFQIPVPHGFVVRSPQAASDVVYNIGAPSVLKAQILAGGRGKGKFTSDGKGGVRIVNSPDEALTNASNMLGYHLVTKQTPPSGIPVSKLYIYKSVDIAQEFYLAVTFDRERSTPVLLMSDNGGVNIESNVHQLQRFPFHLPTGLTPEIMAYIEAQFGFSDAEMQVITHILTQLVRLFRDKDATLLELNPLVRTADGSFVCLDAKLNFDDSAKFRQPELFSLEEHLPEEKDEYEAARLGLSYVRLDGDIGVIVNGAGLAMATNDLVTLCDGKCANFLDIGGGATKETLSKAFSILQGDVRTKALLINIYGGIVRCDMIAESILAAAAAMGGFRIPVVVRLQGTNCDKGFQLIRDSGLENVTLEAEFETAAEMIVDLAKRSS</sequence>
<feature type="compositionally biased region" description="Polar residues" evidence="11">
    <location>
        <begin position="346"/>
        <end position="357"/>
    </location>
</feature>
<dbReference type="InterPro" id="IPR013815">
    <property type="entry name" value="ATP_grasp_subdomain_1"/>
</dbReference>
<dbReference type="GO" id="GO:0005524">
    <property type="term" value="F:ATP binding"/>
    <property type="evidence" value="ECO:0007669"/>
    <property type="project" value="UniProtKB-UniRule"/>
</dbReference>
<keyword evidence="6 9" id="KW-0067">ATP-binding</keyword>
<comment type="subcellular location">
    <subcellularLocation>
        <location evidence="9">Mitochondrion</location>
    </subcellularLocation>
</comment>
<dbReference type="InterPro" id="IPR005811">
    <property type="entry name" value="SUCC_ACL_C"/>
</dbReference>
<organism evidence="13 14">
    <name type="scientific">Aspergillus nanangensis</name>
    <dbReference type="NCBI Taxonomy" id="2582783"/>
    <lineage>
        <taxon>Eukaryota</taxon>
        <taxon>Fungi</taxon>
        <taxon>Dikarya</taxon>
        <taxon>Ascomycota</taxon>
        <taxon>Pezizomycotina</taxon>
        <taxon>Eurotiomycetes</taxon>
        <taxon>Eurotiomycetidae</taxon>
        <taxon>Eurotiales</taxon>
        <taxon>Aspergillaceae</taxon>
        <taxon>Aspergillus</taxon>
        <taxon>Aspergillus subgen. Circumdati</taxon>
    </lineage>
</organism>
<keyword evidence="8" id="KW-0809">Transit peptide</keyword>
<dbReference type="EMBL" id="VCAU01000002">
    <property type="protein sequence ID" value="KAF9894872.1"/>
    <property type="molecule type" value="Genomic_DNA"/>
</dbReference>
<feature type="compositionally biased region" description="Polar residues" evidence="11">
    <location>
        <begin position="247"/>
        <end position="261"/>
    </location>
</feature>
<dbReference type="Proteomes" id="UP001194746">
    <property type="component" value="Unassembled WGS sequence"/>
</dbReference>
<dbReference type="InterPro" id="IPR011761">
    <property type="entry name" value="ATP-grasp"/>
</dbReference>
<evidence type="ECO:0000256" key="11">
    <source>
        <dbReference type="SAM" id="MobiDB-lite"/>
    </source>
</evidence>
<dbReference type="InterPro" id="IPR013650">
    <property type="entry name" value="ATP-grasp_succ-CoA_synth-type"/>
</dbReference>
<evidence type="ECO:0000256" key="1">
    <source>
        <dbReference type="ARBA" id="ARBA00005064"/>
    </source>
</evidence>
<feature type="binding site" evidence="9">
    <location>
        <begin position="843"/>
        <end position="845"/>
    </location>
    <ligand>
        <name>substrate</name>
        <note>ligand shared with subunit alpha</note>
    </ligand>
</feature>
<comment type="subunit">
    <text evidence="9 10">Heterodimer of an alpha and a beta subunit.</text>
</comment>
<feature type="region of interest" description="Disordered" evidence="11">
    <location>
        <begin position="109"/>
        <end position="148"/>
    </location>
</feature>
<comment type="similarity">
    <text evidence="9 10">Belongs to the succinate/malate CoA ligase beta subunit family.</text>
</comment>
<evidence type="ECO:0000259" key="12">
    <source>
        <dbReference type="PROSITE" id="PS50975"/>
    </source>
</evidence>
<comment type="cofactor">
    <cofactor evidence="9">
        <name>Mg(2+)</name>
        <dbReference type="ChEBI" id="CHEBI:18420"/>
    </cofactor>
    <text evidence="9">Binds 1 Mg(2+) ion per subunit.</text>
</comment>
<dbReference type="GO" id="GO:0004775">
    <property type="term" value="F:succinate-CoA ligase (ADP-forming) activity"/>
    <property type="evidence" value="ECO:0007669"/>
    <property type="project" value="UniProtKB-UniRule"/>
</dbReference>
<feature type="binding site" evidence="9">
    <location>
        <position position="721"/>
    </location>
    <ligand>
        <name>Mg(2+)</name>
        <dbReference type="ChEBI" id="CHEBI:18420"/>
    </ligand>
</feature>
<dbReference type="InterPro" id="IPR017866">
    <property type="entry name" value="Succ-CoA_synthase_bsu_CS"/>
</dbReference>
<dbReference type="GO" id="GO:0006099">
    <property type="term" value="P:tricarboxylic acid cycle"/>
    <property type="evidence" value="ECO:0007669"/>
    <property type="project" value="UniProtKB-UniRule"/>
</dbReference>
<reference evidence="13" key="1">
    <citation type="journal article" date="2019" name="Beilstein J. Org. Chem.">
        <title>Nanangenines: drimane sesquiterpenoids as the dominant metabolite cohort of a novel Australian fungus, Aspergillus nanangensis.</title>
        <authorList>
            <person name="Lacey H.J."/>
            <person name="Gilchrist C.L.M."/>
            <person name="Crombie A."/>
            <person name="Kalaitzis J.A."/>
            <person name="Vuong D."/>
            <person name="Rutledge P.J."/>
            <person name="Turner P."/>
            <person name="Pitt J.I."/>
            <person name="Lacey E."/>
            <person name="Chooi Y.H."/>
            <person name="Piggott A.M."/>
        </authorList>
    </citation>
    <scope>NUCLEOTIDE SEQUENCE</scope>
    <source>
        <strain evidence="13">MST-FP2251</strain>
    </source>
</reference>
<dbReference type="HAMAP" id="MF_00558">
    <property type="entry name" value="Succ_CoA_beta"/>
    <property type="match status" value="1"/>
</dbReference>
<dbReference type="SUPFAM" id="SSF52210">
    <property type="entry name" value="Succinyl-CoA synthetase domains"/>
    <property type="match status" value="1"/>
</dbReference>
<dbReference type="GO" id="GO:0000287">
    <property type="term" value="F:magnesium ion binding"/>
    <property type="evidence" value="ECO:0007669"/>
    <property type="project" value="UniProtKB-UniRule"/>
</dbReference>
<dbReference type="Pfam" id="PF08442">
    <property type="entry name" value="ATP-grasp_2"/>
    <property type="match status" value="1"/>
</dbReference>
<comment type="caution">
    <text evidence="13">The sequence shown here is derived from an EMBL/GenBank/DDBJ whole genome shotgun (WGS) entry which is preliminary data.</text>
</comment>
<evidence type="ECO:0000313" key="14">
    <source>
        <dbReference type="Proteomes" id="UP001194746"/>
    </source>
</evidence>
<feature type="binding site" evidence="9">
    <location>
        <position position="735"/>
    </location>
    <ligand>
        <name>Mg(2+)</name>
        <dbReference type="ChEBI" id="CHEBI:18420"/>
    </ligand>
</feature>
<dbReference type="InterPro" id="IPR005809">
    <property type="entry name" value="Succ_CoA_ligase-like_bsu"/>
</dbReference>
<evidence type="ECO:0000256" key="3">
    <source>
        <dbReference type="ARBA" id="ARBA00022598"/>
    </source>
</evidence>
<name>A0AAD4D022_ASPNN</name>
<dbReference type="PROSITE" id="PS50975">
    <property type="entry name" value="ATP_GRASP"/>
    <property type="match status" value="1"/>
</dbReference>
<evidence type="ECO:0000256" key="6">
    <source>
        <dbReference type="ARBA" id="ARBA00022840"/>
    </source>
</evidence>
<dbReference type="PANTHER" id="PTHR11815:SF1">
    <property type="entry name" value="SUCCINATE--COA LIGASE [ADP-FORMING] SUBUNIT BETA, MITOCHONDRIAL"/>
    <property type="match status" value="1"/>
</dbReference>
<dbReference type="GO" id="GO:0006104">
    <property type="term" value="P:succinyl-CoA metabolic process"/>
    <property type="evidence" value="ECO:0007669"/>
    <property type="project" value="TreeGrafter"/>
</dbReference>
<feature type="region of interest" description="Disordered" evidence="11">
    <location>
        <begin position="1"/>
        <end position="87"/>
    </location>
</feature>
<protein>
    <recommendedName>
        <fullName evidence="9">Succinate--CoA ligase [ADP-forming] subunit beta, mitochondrial</fullName>
        <ecNumber evidence="9">6.2.1.5</ecNumber>
    </recommendedName>
    <alternativeName>
        <fullName evidence="9">Succinyl-CoA synthetase beta chain</fullName>
        <shortName evidence="9">SCS-beta</shortName>
    </alternativeName>
</protein>
<evidence type="ECO:0000256" key="9">
    <source>
        <dbReference type="HAMAP-Rule" id="MF_03219"/>
    </source>
</evidence>
<comment type="function">
    <text evidence="9">Succinyl-CoA synthetase functions in the citric acid cycle (TCA), coupling the hydrolysis of succinyl-CoA to the synthesis of ATP and thus represents the only step of substrate-level phosphorylation in the TCA. The beta subunit provides nucleotide specificity of the enzyme and binds the substrate succinate, while the binding sites for coenzyme A and phosphate are found in the alpha subunit.</text>
</comment>
<comment type="catalytic activity">
    <reaction evidence="9">
        <text>succinate + ATP + CoA = succinyl-CoA + ADP + phosphate</text>
        <dbReference type="Rhea" id="RHEA:17661"/>
        <dbReference type="ChEBI" id="CHEBI:30031"/>
        <dbReference type="ChEBI" id="CHEBI:30616"/>
        <dbReference type="ChEBI" id="CHEBI:43474"/>
        <dbReference type="ChEBI" id="CHEBI:57287"/>
        <dbReference type="ChEBI" id="CHEBI:57292"/>
        <dbReference type="ChEBI" id="CHEBI:456216"/>
        <dbReference type="EC" id="6.2.1.5"/>
    </reaction>
</comment>
<evidence type="ECO:0000256" key="7">
    <source>
        <dbReference type="ARBA" id="ARBA00022842"/>
    </source>
</evidence>
<feature type="region of interest" description="Disordered" evidence="11">
    <location>
        <begin position="246"/>
        <end position="290"/>
    </location>
</feature>
<keyword evidence="14" id="KW-1185">Reference proteome</keyword>
<proteinExistence type="inferred from homology"/>
<evidence type="ECO:0000256" key="2">
    <source>
        <dbReference type="ARBA" id="ARBA00022532"/>
    </source>
</evidence>
<dbReference type="EC" id="6.2.1.5" evidence="9"/>
<keyword evidence="4 9" id="KW-0479">Metal-binding</keyword>
<dbReference type="AlphaFoldDB" id="A0AAD4D022"/>
<accession>A0AAD4D022</accession>
<feature type="binding site" evidence="9">
    <location>
        <begin position="572"/>
        <end position="574"/>
    </location>
    <ligand>
        <name>ATP</name>
        <dbReference type="ChEBI" id="CHEBI:30616"/>
    </ligand>
</feature>
<evidence type="ECO:0000256" key="5">
    <source>
        <dbReference type="ARBA" id="ARBA00022741"/>
    </source>
</evidence>
<dbReference type="FunFam" id="3.40.50.261:FF:000001">
    <property type="entry name" value="Succinate--CoA ligase [ADP-forming] subunit beta"/>
    <property type="match status" value="1"/>
</dbReference>
<feature type="binding site" evidence="9">
    <location>
        <position position="786"/>
    </location>
    <ligand>
        <name>substrate</name>
        <note>ligand shared with subunit alpha</note>
    </ligand>
</feature>
<dbReference type="SUPFAM" id="SSF56059">
    <property type="entry name" value="Glutathione synthetase ATP-binding domain-like"/>
    <property type="match status" value="1"/>
</dbReference>
<feature type="binding site" evidence="9">
    <location>
        <position position="565"/>
    </location>
    <ligand>
        <name>ATP</name>
        <dbReference type="ChEBI" id="CHEBI:30616"/>
    </ligand>
</feature>
<keyword evidence="3 9" id="KW-0436">Ligase</keyword>
<feature type="compositionally biased region" description="Polar residues" evidence="11">
    <location>
        <begin position="128"/>
        <end position="137"/>
    </location>
</feature>
<dbReference type="NCBIfam" id="TIGR01016">
    <property type="entry name" value="sucCoAbeta"/>
    <property type="match status" value="1"/>
</dbReference>
<dbReference type="Gene3D" id="3.40.50.261">
    <property type="entry name" value="Succinyl-CoA synthetase domains"/>
    <property type="match status" value="1"/>
</dbReference>
<gene>
    <name evidence="13" type="ORF">FE257_004493</name>
</gene>